<evidence type="ECO:0000313" key="9">
    <source>
        <dbReference type="EMBL" id="KAG7350312.1"/>
    </source>
</evidence>
<dbReference type="PANTHER" id="PTHR10869">
    <property type="entry name" value="PROLYL 4-HYDROXYLASE ALPHA SUBUNIT"/>
    <property type="match status" value="1"/>
</dbReference>
<organism evidence="9 10">
    <name type="scientific">Nitzschia inconspicua</name>
    <dbReference type="NCBI Taxonomy" id="303405"/>
    <lineage>
        <taxon>Eukaryota</taxon>
        <taxon>Sar</taxon>
        <taxon>Stramenopiles</taxon>
        <taxon>Ochrophyta</taxon>
        <taxon>Bacillariophyta</taxon>
        <taxon>Bacillariophyceae</taxon>
        <taxon>Bacillariophycidae</taxon>
        <taxon>Bacillariales</taxon>
        <taxon>Bacillariaceae</taxon>
        <taxon>Nitzschia</taxon>
    </lineage>
</organism>
<protein>
    <submittedName>
        <fullName evidence="9">2(OG)-Fe(II) oxygenase superfamily protein</fullName>
    </submittedName>
</protein>
<feature type="domain" description="Fe2OG dioxygenase" evidence="8">
    <location>
        <begin position="330"/>
        <end position="492"/>
    </location>
</feature>
<dbReference type="InterPro" id="IPR006620">
    <property type="entry name" value="Pro_4_hyd_alph"/>
</dbReference>
<dbReference type="InterPro" id="IPR005123">
    <property type="entry name" value="Oxoglu/Fe-dep_dioxygenase_dom"/>
</dbReference>
<dbReference type="GO" id="GO:0005506">
    <property type="term" value="F:iron ion binding"/>
    <property type="evidence" value="ECO:0007669"/>
    <property type="project" value="InterPro"/>
</dbReference>
<evidence type="ECO:0000256" key="7">
    <source>
        <dbReference type="SAM" id="SignalP"/>
    </source>
</evidence>
<reference evidence="9" key="1">
    <citation type="journal article" date="2021" name="Sci. Rep.">
        <title>Diploid genomic architecture of Nitzschia inconspicua, an elite biomass production diatom.</title>
        <authorList>
            <person name="Oliver A."/>
            <person name="Podell S."/>
            <person name="Pinowska A."/>
            <person name="Traller J.C."/>
            <person name="Smith S.R."/>
            <person name="McClure R."/>
            <person name="Beliaev A."/>
            <person name="Bohutskyi P."/>
            <person name="Hill E.A."/>
            <person name="Rabines A."/>
            <person name="Zheng H."/>
            <person name="Allen L.Z."/>
            <person name="Kuo A."/>
            <person name="Grigoriev I.V."/>
            <person name="Allen A.E."/>
            <person name="Hazlebeck D."/>
            <person name="Allen E.E."/>
        </authorList>
    </citation>
    <scope>NUCLEOTIDE SEQUENCE</scope>
    <source>
        <strain evidence="9">Hildebrandi</strain>
    </source>
</reference>
<feature type="compositionally biased region" description="Acidic residues" evidence="6">
    <location>
        <begin position="100"/>
        <end position="115"/>
    </location>
</feature>
<dbReference type="AlphaFoldDB" id="A0A9K3KV39"/>
<keyword evidence="2" id="KW-0479">Metal-binding</keyword>
<dbReference type="GO" id="GO:0004656">
    <property type="term" value="F:procollagen-proline 4-dioxygenase activity"/>
    <property type="evidence" value="ECO:0007669"/>
    <property type="project" value="TreeGrafter"/>
</dbReference>
<proteinExistence type="predicted"/>
<evidence type="ECO:0000256" key="2">
    <source>
        <dbReference type="ARBA" id="ARBA00022723"/>
    </source>
</evidence>
<evidence type="ECO:0000256" key="6">
    <source>
        <dbReference type="SAM" id="MobiDB-lite"/>
    </source>
</evidence>
<dbReference type="GO" id="GO:0005783">
    <property type="term" value="C:endoplasmic reticulum"/>
    <property type="evidence" value="ECO:0007669"/>
    <property type="project" value="TreeGrafter"/>
</dbReference>
<evidence type="ECO:0000256" key="4">
    <source>
        <dbReference type="ARBA" id="ARBA00023002"/>
    </source>
</evidence>
<dbReference type="Proteomes" id="UP000693970">
    <property type="component" value="Unassembled WGS sequence"/>
</dbReference>
<comment type="caution">
    <text evidence="9">The sequence shown here is derived from an EMBL/GenBank/DDBJ whole genome shotgun (WGS) entry which is preliminary data.</text>
</comment>
<feature type="region of interest" description="Disordered" evidence="6">
    <location>
        <begin position="172"/>
        <end position="195"/>
    </location>
</feature>
<dbReference type="SMART" id="SM00702">
    <property type="entry name" value="P4Hc"/>
    <property type="match status" value="1"/>
</dbReference>
<dbReference type="PROSITE" id="PS51471">
    <property type="entry name" value="FE2OG_OXY"/>
    <property type="match status" value="1"/>
</dbReference>
<sequence length="586" mass="65757">MMTKLQRQSMRFLSTICCLFLIAIKSFPVAAADGDDNNTVVSFVIHLNGQPDPCGTTRLVTQEQIDKWSSTAQNKYELETILTDEMVSVLNTETSSCHDEDLEEQTNNNNDDDDERSLYTFCDRGPELTPILLDHKQLIKTQHQTLPCRWYTREGLRITSGEQLQALLETAKNRSSSTSSCSNPQDASDCDTSTQAEGTATTEVHLYAVPAGRVFMFAPAYVGEIFQLDHLKLLPDVNKPIYLKVLSTNPRVFDILNVFTPEEADAVVQRALNETSPTHRIKRSTTGTTENAVFTKRTSENGFDTHGTVALALKQRIFELLGYDEYWDGHDDGLQVLRYNLTQAYIQHDDYLTDPGKKDTFDYESAKKGGNRYATVLLYMTDLPDGAGGETVFSEAWPNDVLPHHRTHLKTAIKELRKNGDTQLAGITEGSWEEEMVALCRTRLAIKPHAGRAVLFYSQHPNGEMDRNAKHGGCPVLNGTKWAANLWVWNTPRKGYKGAPIRDDVDPATLSDNGPKQLFATFVNTGKDPAMANAELYYESQKWGPLHPDKPLSANTYEGHRWNVRVGDEVVTSWVIGNEQKQQFVI</sequence>
<accession>A0A9K3KV39</accession>
<keyword evidence="7" id="KW-0732">Signal</keyword>
<keyword evidence="3" id="KW-0223">Dioxygenase</keyword>
<keyword evidence="10" id="KW-1185">Reference proteome</keyword>
<evidence type="ECO:0000256" key="1">
    <source>
        <dbReference type="ARBA" id="ARBA00001961"/>
    </source>
</evidence>
<keyword evidence="4" id="KW-0560">Oxidoreductase</keyword>
<feature type="region of interest" description="Disordered" evidence="6">
    <location>
        <begin position="94"/>
        <end position="115"/>
    </location>
</feature>
<feature type="compositionally biased region" description="Polar residues" evidence="6">
    <location>
        <begin position="183"/>
        <end position="195"/>
    </location>
</feature>
<comment type="cofactor">
    <cofactor evidence="1">
        <name>L-ascorbate</name>
        <dbReference type="ChEBI" id="CHEBI:38290"/>
    </cofactor>
</comment>
<dbReference type="GO" id="GO:0031418">
    <property type="term" value="F:L-ascorbic acid binding"/>
    <property type="evidence" value="ECO:0007669"/>
    <property type="project" value="InterPro"/>
</dbReference>
<dbReference type="EMBL" id="JAGRRH010000018">
    <property type="protein sequence ID" value="KAG7350312.1"/>
    <property type="molecule type" value="Genomic_DNA"/>
</dbReference>
<dbReference type="OrthoDB" id="420380at2759"/>
<dbReference type="Pfam" id="PF13640">
    <property type="entry name" value="2OG-FeII_Oxy_3"/>
    <property type="match status" value="1"/>
</dbReference>
<gene>
    <name evidence="9" type="ORF">IV203_009672</name>
</gene>
<feature type="chain" id="PRO_5039938215" evidence="7">
    <location>
        <begin position="32"/>
        <end position="586"/>
    </location>
</feature>
<evidence type="ECO:0000256" key="5">
    <source>
        <dbReference type="ARBA" id="ARBA00023004"/>
    </source>
</evidence>
<name>A0A9K3KV39_9STRA</name>
<reference evidence="9" key="2">
    <citation type="submission" date="2021-04" db="EMBL/GenBank/DDBJ databases">
        <authorList>
            <person name="Podell S."/>
        </authorList>
    </citation>
    <scope>NUCLEOTIDE SEQUENCE</scope>
    <source>
        <strain evidence="9">Hildebrandi</strain>
    </source>
</reference>
<evidence type="ECO:0000313" key="10">
    <source>
        <dbReference type="Proteomes" id="UP000693970"/>
    </source>
</evidence>
<feature type="signal peptide" evidence="7">
    <location>
        <begin position="1"/>
        <end position="31"/>
    </location>
</feature>
<evidence type="ECO:0000256" key="3">
    <source>
        <dbReference type="ARBA" id="ARBA00022964"/>
    </source>
</evidence>
<dbReference type="PANTHER" id="PTHR10869:SF226">
    <property type="entry name" value="PROLYL 4-HYDROXYLASE ALPHA SUBUNIT DOMAIN-CONTAINING PROTEIN"/>
    <property type="match status" value="1"/>
</dbReference>
<dbReference type="InterPro" id="IPR045054">
    <property type="entry name" value="P4HA-like"/>
</dbReference>
<evidence type="ECO:0000259" key="8">
    <source>
        <dbReference type="PROSITE" id="PS51471"/>
    </source>
</evidence>
<dbReference type="InterPro" id="IPR044862">
    <property type="entry name" value="Pro_4_hyd_alph_FE2OG_OXY"/>
</dbReference>
<keyword evidence="5" id="KW-0408">Iron</keyword>